<dbReference type="Proteomes" id="UP000321907">
    <property type="component" value="Unassembled WGS sequence"/>
</dbReference>
<dbReference type="InterPro" id="IPR011990">
    <property type="entry name" value="TPR-like_helical_dom_sf"/>
</dbReference>
<dbReference type="SUPFAM" id="SSF48452">
    <property type="entry name" value="TPR-like"/>
    <property type="match status" value="1"/>
</dbReference>
<dbReference type="RefSeq" id="WP_147931733.1">
    <property type="nucleotide sequence ID" value="NZ_VOXD01000026.1"/>
</dbReference>
<dbReference type="EMBL" id="VOXD01000026">
    <property type="protein sequence ID" value="TXF88107.1"/>
    <property type="molecule type" value="Genomic_DNA"/>
</dbReference>
<name>A0A5C7FRJ7_9BACT</name>
<evidence type="ECO:0008006" key="3">
    <source>
        <dbReference type="Google" id="ProtNLM"/>
    </source>
</evidence>
<evidence type="ECO:0000313" key="1">
    <source>
        <dbReference type="EMBL" id="TXF88107.1"/>
    </source>
</evidence>
<gene>
    <name evidence="1" type="ORF">FUA23_15810</name>
</gene>
<evidence type="ECO:0000313" key="2">
    <source>
        <dbReference type="Proteomes" id="UP000321907"/>
    </source>
</evidence>
<keyword evidence="2" id="KW-1185">Reference proteome</keyword>
<dbReference type="OrthoDB" id="714416at2"/>
<accession>A0A5C7FRJ7</accession>
<proteinExistence type="predicted"/>
<protein>
    <recommendedName>
        <fullName evidence="3">Tetratricopeptide repeat protein</fullName>
    </recommendedName>
</protein>
<organism evidence="1 2">
    <name type="scientific">Neolewinella aurantiaca</name>
    <dbReference type="NCBI Taxonomy" id="2602767"/>
    <lineage>
        <taxon>Bacteria</taxon>
        <taxon>Pseudomonadati</taxon>
        <taxon>Bacteroidota</taxon>
        <taxon>Saprospiria</taxon>
        <taxon>Saprospirales</taxon>
        <taxon>Lewinellaceae</taxon>
        <taxon>Neolewinella</taxon>
    </lineage>
</organism>
<comment type="caution">
    <text evidence="1">The sequence shown here is derived from an EMBL/GenBank/DDBJ whole genome shotgun (WGS) entry which is preliminary data.</text>
</comment>
<sequence length="486" mass="56926">MTKAEKRNFKLFATRAGATTDNKFIRLFDAIDKSPAPEDSLLVKQLSITSGKLSNLKRHLYQQVLTSLRLIYINKEIDIELRQQIDFTRILYGKGHYLDSLRLLERAKLTAVKHNQDLLHLEILEFQKLIEARHVTLSRQVDNKMDLLLKESTECNQSVLNNSELFNINIQVHGLYIEHGHSRTAEELAENEEFWTNTQKRMARKGPSDYTFHQKINRSQATMWFHYIQLDFREALDDAVEASNMFYLNPQMMVKDPDLYLRCLYYVSMLGYLTKDETTVRRNVTKMDKFLNGDDVLLNGNSRQLGETYLNLSRFNHLFMTGDHEEAYQLSQKILAQHTLGEFLPSSHRWALFLFKFAAACFLVKRFDEALDYLNEIINMRSGIFREDLLINTRLLHALCNFELTNYSLVDYHLNSVSRLLNRSKETAQVHKLSVSGLRRLLKTPIAEHQQVYTVLQEEINSVADQAFERKALIYLDLNWWLNSKQ</sequence>
<dbReference type="AlphaFoldDB" id="A0A5C7FRJ7"/>
<reference evidence="1 2" key="1">
    <citation type="submission" date="2019-08" db="EMBL/GenBank/DDBJ databases">
        <title>Lewinella sp. strain SSH13 Genome sequencing and assembly.</title>
        <authorList>
            <person name="Kim I."/>
        </authorList>
    </citation>
    <scope>NUCLEOTIDE SEQUENCE [LARGE SCALE GENOMIC DNA]</scope>
    <source>
        <strain evidence="1 2">SSH13</strain>
    </source>
</reference>